<dbReference type="InterPro" id="IPR050300">
    <property type="entry name" value="GDXG_lipolytic_enzyme"/>
</dbReference>
<dbReference type="PANTHER" id="PTHR48081:SF33">
    <property type="entry name" value="KYNURENINE FORMAMIDASE"/>
    <property type="match status" value="1"/>
</dbReference>
<dbReference type="PANTHER" id="PTHR48081">
    <property type="entry name" value="AB HYDROLASE SUPERFAMILY PROTEIN C4A8.06C"/>
    <property type="match status" value="1"/>
</dbReference>
<dbReference type="GO" id="GO:0016787">
    <property type="term" value="F:hydrolase activity"/>
    <property type="evidence" value="ECO:0007669"/>
    <property type="project" value="UniProtKB-KW"/>
</dbReference>
<evidence type="ECO:0000256" key="1">
    <source>
        <dbReference type="ARBA" id="ARBA00022801"/>
    </source>
</evidence>
<dbReference type="RefSeq" id="WP_218404611.1">
    <property type="nucleotide sequence ID" value="NZ_JAGSPC010000001.1"/>
</dbReference>
<feature type="domain" description="BD-FAE-like" evidence="3">
    <location>
        <begin position="106"/>
        <end position="212"/>
    </location>
</feature>
<dbReference type="AlphaFoldDB" id="A0A9X1F3A5"/>
<evidence type="ECO:0000313" key="5">
    <source>
        <dbReference type="Proteomes" id="UP001138681"/>
    </source>
</evidence>
<evidence type="ECO:0000256" key="2">
    <source>
        <dbReference type="SAM" id="MobiDB-lite"/>
    </source>
</evidence>
<dbReference type="InterPro" id="IPR049492">
    <property type="entry name" value="BD-FAE-like_dom"/>
</dbReference>
<evidence type="ECO:0000313" key="4">
    <source>
        <dbReference type="EMBL" id="MBV7259379.1"/>
    </source>
</evidence>
<dbReference type="EMBL" id="JAGSPC010000001">
    <property type="protein sequence ID" value="MBV7259379.1"/>
    <property type="molecule type" value="Genomic_DNA"/>
</dbReference>
<keyword evidence="5" id="KW-1185">Reference proteome</keyword>
<feature type="compositionally biased region" description="Basic and acidic residues" evidence="2">
    <location>
        <begin position="65"/>
        <end position="82"/>
    </location>
</feature>
<feature type="region of interest" description="Disordered" evidence="2">
    <location>
        <begin position="63"/>
        <end position="86"/>
    </location>
</feature>
<protein>
    <submittedName>
        <fullName evidence="4">Alpha/beta hydrolase</fullName>
    </submittedName>
</protein>
<gene>
    <name evidence="4" type="ORF">KCG46_07315</name>
</gene>
<reference evidence="4" key="1">
    <citation type="submission" date="2021-04" db="EMBL/GenBank/DDBJ databases">
        <authorList>
            <person name="Pira H."/>
            <person name="Risdian C."/>
            <person name="Wink J."/>
        </authorList>
    </citation>
    <scope>NUCLEOTIDE SEQUENCE</scope>
    <source>
        <strain evidence="4">WH158</strain>
    </source>
</reference>
<sequence>MKRVHKNLIILATTAVIATPILAQQRERPSRECMQEVRELCGRDRSQIRSCLQEKADQLSSKCSGELRDRMQQRRGARDRGNRAASQTMIRPDRTIIYGNDQRQQIDVFEPEGAVDELPLVLHIHGGGWSVGNHKLVQSKPAHFTNANYFFASAGYRLMPDAPVEQQAADIGTAIQALRGQASAIGFDPDRIVVMGHSAGAHLAALVSTDPQYAGEAFDAIRGVILLDGAGYEISSSMANAGARSETLYKNVFGEDADRHRALSPVTHVGGADAPNWLAFYVAERAKSKEQSELLVGSLTEAGSAAQAVPISNTDHGRMNREIGIPAGAEQTQAIDAFLGRVFN</sequence>
<proteinExistence type="predicted"/>
<keyword evidence="1 4" id="KW-0378">Hydrolase</keyword>
<dbReference type="Proteomes" id="UP001138681">
    <property type="component" value="Unassembled WGS sequence"/>
</dbReference>
<accession>A0A9X1F3A5</accession>
<organism evidence="4 5">
    <name type="scientific">Erythrobacter crassostreae</name>
    <dbReference type="NCBI Taxonomy" id="2828328"/>
    <lineage>
        <taxon>Bacteria</taxon>
        <taxon>Pseudomonadati</taxon>
        <taxon>Pseudomonadota</taxon>
        <taxon>Alphaproteobacteria</taxon>
        <taxon>Sphingomonadales</taxon>
        <taxon>Erythrobacteraceae</taxon>
        <taxon>Erythrobacter/Porphyrobacter group</taxon>
        <taxon>Erythrobacter</taxon>
    </lineage>
</organism>
<evidence type="ECO:0000259" key="3">
    <source>
        <dbReference type="Pfam" id="PF20434"/>
    </source>
</evidence>
<dbReference type="Pfam" id="PF20434">
    <property type="entry name" value="BD-FAE"/>
    <property type="match status" value="1"/>
</dbReference>
<comment type="caution">
    <text evidence="4">The sequence shown here is derived from an EMBL/GenBank/DDBJ whole genome shotgun (WGS) entry which is preliminary data.</text>
</comment>
<name>A0A9X1F3A5_9SPHN</name>